<proteinExistence type="predicted"/>
<dbReference type="PROSITE" id="PS51257">
    <property type="entry name" value="PROKAR_LIPOPROTEIN"/>
    <property type="match status" value="1"/>
</dbReference>
<evidence type="ECO:0008006" key="3">
    <source>
        <dbReference type="Google" id="ProtNLM"/>
    </source>
</evidence>
<name>A0ABR8JG83_9BACT</name>
<accession>A0ABR8JG83</accession>
<dbReference type="RefSeq" id="WP_190784838.1">
    <property type="nucleotide sequence ID" value="NZ_JACWZZ010000002.1"/>
</dbReference>
<evidence type="ECO:0000313" key="2">
    <source>
        <dbReference type="Proteomes" id="UP000642468"/>
    </source>
</evidence>
<reference evidence="1 2" key="1">
    <citation type="submission" date="2020-09" db="EMBL/GenBank/DDBJ databases">
        <authorList>
            <person name="Kim M.K."/>
        </authorList>
    </citation>
    <scope>NUCLEOTIDE SEQUENCE [LARGE SCALE GENOMIC DNA]</scope>
    <source>
        <strain evidence="1 2">BT646</strain>
    </source>
</reference>
<sequence>MSVLLRALLLLLLPLLAGCTSLYFPPPPQVPLLTQKGEWSAGIHTNFSQNTAVQGAYAVTDHLGVIGSASFLHADKKQSFFGSKDNRQTQDHDFVEGGLGYFTRLRQDRRVLEVYGGLGVGSTKYTEYSRETNVPTETREGTLNKYFLQVNYTSKEKKSFHVLGRDWPFNYGTALRASYVTLNGFRLNGVARASEYNIFFEPITYTRIEVLGPLQLQLISGSNFGLIPRKYVKAANSVFQLGIVVNLGGQAGGK</sequence>
<protein>
    <recommendedName>
        <fullName evidence="3">Outer membrane protein beta-barrel domain-containing protein</fullName>
    </recommendedName>
</protein>
<comment type="caution">
    <text evidence="1">The sequence shown here is derived from an EMBL/GenBank/DDBJ whole genome shotgun (WGS) entry which is preliminary data.</text>
</comment>
<dbReference type="Proteomes" id="UP000642468">
    <property type="component" value="Unassembled WGS sequence"/>
</dbReference>
<dbReference type="EMBL" id="JACWZZ010000002">
    <property type="protein sequence ID" value="MBD2715883.1"/>
    <property type="molecule type" value="Genomic_DNA"/>
</dbReference>
<organism evidence="1 2">
    <name type="scientific">Hymenobacter duratus</name>
    <dbReference type="NCBI Taxonomy" id="2771356"/>
    <lineage>
        <taxon>Bacteria</taxon>
        <taxon>Pseudomonadati</taxon>
        <taxon>Bacteroidota</taxon>
        <taxon>Cytophagia</taxon>
        <taxon>Cytophagales</taxon>
        <taxon>Hymenobacteraceae</taxon>
        <taxon>Hymenobacter</taxon>
    </lineage>
</organism>
<keyword evidence="2" id="KW-1185">Reference proteome</keyword>
<gene>
    <name evidence="1" type="ORF">IC231_12625</name>
</gene>
<evidence type="ECO:0000313" key="1">
    <source>
        <dbReference type="EMBL" id="MBD2715883.1"/>
    </source>
</evidence>